<organism evidence="1">
    <name type="scientific">Anopheles marajoara</name>
    <dbReference type="NCBI Taxonomy" id="58244"/>
    <lineage>
        <taxon>Eukaryota</taxon>
        <taxon>Metazoa</taxon>
        <taxon>Ecdysozoa</taxon>
        <taxon>Arthropoda</taxon>
        <taxon>Hexapoda</taxon>
        <taxon>Insecta</taxon>
        <taxon>Pterygota</taxon>
        <taxon>Neoptera</taxon>
        <taxon>Endopterygota</taxon>
        <taxon>Diptera</taxon>
        <taxon>Nematocera</taxon>
        <taxon>Culicoidea</taxon>
        <taxon>Culicidae</taxon>
        <taxon>Anophelinae</taxon>
        <taxon>Anopheles</taxon>
    </lineage>
</organism>
<sequence>MPFRRMIWISSSGFLPLFPPLPTRGFIVSGSFASSSSPSQAEGGSFPAASVCPIVSGYLGITNNAIDAALNRRRGV</sequence>
<protein>
    <submittedName>
        <fullName evidence="1">Putative secreted protein</fullName>
    </submittedName>
</protein>
<dbReference type="AlphaFoldDB" id="A0A2M4CDJ7"/>
<dbReference type="EMBL" id="GGFJ01013867">
    <property type="protein sequence ID" value="MBW63008.1"/>
    <property type="molecule type" value="Transcribed_RNA"/>
</dbReference>
<proteinExistence type="predicted"/>
<name>A0A2M4CDJ7_9DIPT</name>
<accession>A0A2M4CDJ7</accession>
<evidence type="ECO:0000313" key="1">
    <source>
        <dbReference type="EMBL" id="MBW63008.1"/>
    </source>
</evidence>
<reference evidence="1" key="1">
    <citation type="submission" date="2018-01" db="EMBL/GenBank/DDBJ databases">
        <title>An insight into the sialome of Amazonian anophelines.</title>
        <authorList>
            <person name="Ribeiro J.M."/>
            <person name="Scarpassa V."/>
            <person name="Calvo E."/>
        </authorList>
    </citation>
    <scope>NUCLEOTIDE SEQUENCE</scope>
    <source>
        <tissue evidence="1">Salivary glands</tissue>
    </source>
</reference>